<keyword evidence="3 6" id="KW-1133">Transmembrane helix</keyword>
<feature type="compositionally biased region" description="Low complexity" evidence="5">
    <location>
        <begin position="479"/>
        <end position="490"/>
    </location>
</feature>
<dbReference type="SUPFAM" id="SSF161084">
    <property type="entry name" value="MAPEG domain-like"/>
    <property type="match status" value="1"/>
</dbReference>
<name>A0ABR0C541_PURLI</name>
<dbReference type="InterPro" id="IPR023352">
    <property type="entry name" value="MAPEG-like_dom_sf"/>
</dbReference>
<evidence type="ECO:0000256" key="6">
    <source>
        <dbReference type="SAM" id="Phobius"/>
    </source>
</evidence>
<accession>A0ABR0C541</accession>
<evidence type="ECO:0000256" key="2">
    <source>
        <dbReference type="ARBA" id="ARBA00022692"/>
    </source>
</evidence>
<evidence type="ECO:0000256" key="5">
    <source>
        <dbReference type="SAM" id="MobiDB-lite"/>
    </source>
</evidence>
<dbReference type="EMBL" id="JAWRVI010000012">
    <property type="protein sequence ID" value="KAK4091285.1"/>
    <property type="molecule type" value="Genomic_DNA"/>
</dbReference>
<dbReference type="Pfam" id="PF01124">
    <property type="entry name" value="MAPEG"/>
    <property type="match status" value="1"/>
</dbReference>
<proteinExistence type="predicted"/>
<dbReference type="PANTHER" id="PTHR35371:SF1">
    <property type="entry name" value="BLR7753 PROTEIN"/>
    <property type="match status" value="1"/>
</dbReference>
<keyword evidence="8" id="KW-1185">Reference proteome</keyword>
<organism evidence="7 8">
    <name type="scientific">Purpureocillium lilacinum</name>
    <name type="common">Paecilomyces lilacinus</name>
    <dbReference type="NCBI Taxonomy" id="33203"/>
    <lineage>
        <taxon>Eukaryota</taxon>
        <taxon>Fungi</taxon>
        <taxon>Dikarya</taxon>
        <taxon>Ascomycota</taxon>
        <taxon>Pezizomycotina</taxon>
        <taxon>Sordariomycetes</taxon>
        <taxon>Hypocreomycetidae</taxon>
        <taxon>Hypocreales</taxon>
        <taxon>Ophiocordycipitaceae</taxon>
        <taxon>Purpureocillium</taxon>
    </lineage>
</organism>
<feature type="compositionally biased region" description="Low complexity" evidence="5">
    <location>
        <begin position="790"/>
        <end position="800"/>
    </location>
</feature>
<evidence type="ECO:0000256" key="1">
    <source>
        <dbReference type="ARBA" id="ARBA00004370"/>
    </source>
</evidence>
<evidence type="ECO:0000256" key="4">
    <source>
        <dbReference type="ARBA" id="ARBA00023136"/>
    </source>
</evidence>
<keyword evidence="4 6" id="KW-0472">Membrane</keyword>
<feature type="region of interest" description="Disordered" evidence="5">
    <location>
        <begin position="430"/>
        <end position="499"/>
    </location>
</feature>
<comment type="subcellular location">
    <subcellularLocation>
        <location evidence="1">Membrane</location>
    </subcellularLocation>
</comment>
<feature type="region of interest" description="Disordered" evidence="5">
    <location>
        <begin position="781"/>
        <end position="800"/>
    </location>
</feature>
<dbReference type="Gene3D" id="1.20.120.550">
    <property type="entry name" value="Membrane associated eicosanoid/glutathione metabolism-like domain"/>
    <property type="match status" value="1"/>
</dbReference>
<evidence type="ECO:0000256" key="3">
    <source>
        <dbReference type="ARBA" id="ARBA00022989"/>
    </source>
</evidence>
<comment type="caution">
    <text evidence="7">The sequence shown here is derived from an EMBL/GenBank/DDBJ whole genome shotgun (WGS) entry which is preliminary data.</text>
</comment>
<reference evidence="7 8" key="1">
    <citation type="journal article" date="2024" name="Microbiol. Resour. Announc.">
        <title>Genome annotations for the ascomycete fungi Trichoderma harzianum, Trichoderma aggressivum, and Purpureocillium lilacinum.</title>
        <authorList>
            <person name="Beijen E.P.W."/>
            <person name="Ohm R.A."/>
        </authorList>
    </citation>
    <scope>NUCLEOTIDE SEQUENCE [LARGE SCALE GENOMIC DNA]</scope>
    <source>
        <strain evidence="7 8">CBS 150709</strain>
    </source>
</reference>
<feature type="compositionally biased region" description="Polar residues" evidence="5">
    <location>
        <begin position="716"/>
        <end position="733"/>
    </location>
</feature>
<protein>
    <submittedName>
        <fullName evidence="7">Uncharacterized protein</fullName>
    </submittedName>
</protein>
<evidence type="ECO:0000313" key="8">
    <source>
        <dbReference type="Proteomes" id="UP001287286"/>
    </source>
</evidence>
<dbReference type="Proteomes" id="UP001287286">
    <property type="component" value="Unassembled WGS sequence"/>
</dbReference>
<evidence type="ECO:0000313" key="7">
    <source>
        <dbReference type="EMBL" id="KAK4091285.1"/>
    </source>
</evidence>
<sequence>MPADFALPPPICLVSLPKPEIYVPFLNPDGQQQLFDIVAVTPAPTATTTAIAQAQGAKPRGRYVRAAFGASTARQNCDSKYNANRSFNPDQSSIAIARRIHSHLLPPSLPTTHHKQVTQHNTTLAHHEFRPRPRRLQERFAVDEAHTSPRHRAQIPVVFIATCLAPHAYAVSAAGKTYDISNPRFFLPTVAKDESLDKTLRQRIIRAEGASQNGFENLGLFASGVVAANVAGVAPAEVSALSVGYLLARLAYVFTYVHLGANRRLAPVRSLVYMASTGLLLAIWVRAGFSLMLQRRKKKDGPGFGFWETGGHSCHARVSLLLYSVVSPSSKGKPDDARVVVPHARDPLFAGPSATTTAAAACCATTWQTRSTEAGFGGLALSSSVIDRANATLINVQSPPPVHPPIHSFIHSSSIRFLACKDARPASVRSLTPGAHAPGDPPKVWKPCSISDAASPTVEEPRVSSVRGSSRHGSGGPAGSLPSPLTSLLVPPGPGGWSDVGPRRDRLKLFIESRPLDVVASAPIDMLVALLLADVTLPRSSSRGPQAVRHVATRGLCFAARSTHRTHAVPPINDASSSPSLVPLVQCVQPPWVWSWYKNVRRARPCVPPSQTLLPSATASASRFPYSKATVQTLALVLFRGRNINHLRDKHATPTLPDILFTINYISQKSARGHPDPAIMLLSTQTTLLVLLAGFSSAAVLPQDAPRRHGLVARNTPASPAPTQTHSAQSQGPVQPAAVTPSVSLPVACDYTYCDGSSSWCFYWGGVTSYDPNHGPVPGETRTNLGPCGAAATTAPAATR</sequence>
<feature type="transmembrane region" description="Helical" evidence="6">
    <location>
        <begin position="271"/>
        <end position="289"/>
    </location>
</feature>
<feature type="compositionally biased region" description="Low complexity" evidence="5">
    <location>
        <begin position="463"/>
        <end position="472"/>
    </location>
</feature>
<dbReference type="PANTHER" id="PTHR35371">
    <property type="entry name" value="INNER MEMBRANE PROTEIN"/>
    <property type="match status" value="1"/>
</dbReference>
<gene>
    <name evidence="7" type="ORF">Purlil1_4299</name>
</gene>
<feature type="region of interest" description="Disordered" evidence="5">
    <location>
        <begin position="712"/>
        <end position="737"/>
    </location>
</feature>
<keyword evidence="2 6" id="KW-0812">Transmembrane</keyword>
<dbReference type="InterPro" id="IPR001129">
    <property type="entry name" value="Membr-assoc_MAPEG"/>
</dbReference>